<comment type="caution">
    <text evidence="8">The sequence shown here is derived from an EMBL/GenBank/DDBJ whole genome shotgun (WGS) entry which is preliminary data.</text>
</comment>
<feature type="region of interest" description="Disordered" evidence="7">
    <location>
        <begin position="216"/>
        <end position="236"/>
    </location>
</feature>
<evidence type="ECO:0000256" key="3">
    <source>
        <dbReference type="ARBA" id="ARBA00022670"/>
    </source>
</evidence>
<comment type="similarity">
    <text evidence="1">Belongs to the peptidase C15 family.</text>
</comment>
<evidence type="ECO:0000256" key="7">
    <source>
        <dbReference type="SAM" id="MobiDB-lite"/>
    </source>
</evidence>
<proteinExistence type="inferred from homology"/>
<keyword evidence="5" id="KW-0788">Thiol protease</keyword>
<dbReference type="EC" id="3.4.19.3" evidence="6"/>
<dbReference type="CDD" id="cd00501">
    <property type="entry name" value="Peptidase_C15"/>
    <property type="match status" value="1"/>
</dbReference>
<name>A0A537J5Y3_9BACT</name>
<dbReference type="PANTHER" id="PTHR23402">
    <property type="entry name" value="PROTEASE FAMILY C15 PYROGLUTAMYL-PEPTIDASE I-RELATED"/>
    <property type="match status" value="1"/>
</dbReference>
<evidence type="ECO:0000256" key="1">
    <source>
        <dbReference type="ARBA" id="ARBA00006641"/>
    </source>
</evidence>
<dbReference type="PIRSF" id="PIRSF015592">
    <property type="entry name" value="Prld-crbxl_pptds"/>
    <property type="match status" value="1"/>
</dbReference>
<dbReference type="PRINTS" id="PR00706">
    <property type="entry name" value="PYROGLUPTASE"/>
</dbReference>
<dbReference type="InterPro" id="IPR036440">
    <property type="entry name" value="Peptidase_C15-like_sf"/>
</dbReference>
<dbReference type="Gene3D" id="3.40.630.20">
    <property type="entry name" value="Peptidase C15, pyroglutamyl peptidase I-like"/>
    <property type="match status" value="1"/>
</dbReference>
<evidence type="ECO:0000256" key="6">
    <source>
        <dbReference type="PROSITE-ProRule" id="PRU10077"/>
    </source>
</evidence>
<keyword evidence="4" id="KW-0378">Hydrolase</keyword>
<evidence type="ECO:0000256" key="5">
    <source>
        <dbReference type="ARBA" id="ARBA00022807"/>
    </source>
</evidence>
<accession>A0A537J5Y3</accession>
<dbReference type="AlphaFoldDB" id="A0A537J5Y3"/>
<evidence type="ECO:0000313" key="8">
    <source>
        <dbReference type="EMBL" id="TMI78927.1"/>
    </source>
</evidence>
<sequence>MRVTESLLVTGFEPFGGRMVNPSGLIVEALGGSPVAGYAVQAGVLPVIRSVAAARVAELIRKHRPAAVVCFGQGGPRQTTLRIERLAANVRDYPIADNAGHRASGEPIIAGAPAAYFATLPVTALRDRVRAAGVPCRLSNSAGTFLCNEVLFAALHHLSTQTPSIPAGFVHVPLLPEQVAGLERHGPSMALETMLRGARAVLAAVAEFLTDADLGHPRSGGRVAPRPRQKAGVSAE</sequence>
<dbReference type="PROSITE" id="PS01334">
    <property type="entry name" value="PYRASE_CYS"/>
    <property type="match status" value="1"/>
</dbReference>
<dbReference type="EMBL" id="VBAN01000373">
    <property type="protein sequence ID" value="TMI78927.1"/>
    <property type="molecule type" value="Genomic_DNA"/>
</dbReference>
<evidence type="ECO:0000256" key="4">
    <source>
        <dbReference type="ARBA" id="ARBA00022801"/>
    </source>
</evidence>
<dbReference type="Proteomes" id="UP000318093">
    <property type="component" value="Unassembled WGS sequence"/>
</dbReference>
<evidence type="ECO:0000313" key="9">
    <source>
        <dbReference type="Proteomes" id="UP000318093"/>
    </source>
</evidence>
<dbReference type="InterPro" id="IPR033694">
    <property type="entry name" value="PGPEP1_Cys_AS"/>
</dbReference>
<comment type="catalytic activity">
    <reaction evidence="6">
        <text>Release of an N-terminal pyroglutamyl group from a polypeptide, the second amino acid generally not being Pro.</text>
        <dbReference type="EC" id="3.4.19.3"/>
    </reaction>
</comment>
<dbReference type="InterPro" id="IPR016125">
    <property type="entry name" value="Peptidase_C15-like"/>
</dbReference>
<evidence type="ECO:0000256" key="2">
    <source>
        <dbReference type="ARBA" id="ARBA00022490"/>
    </source>
</evidence>
<dbReference type="GO" id="GO:0005829">
    <property type="term" value="C:cytosol"/>
    <property type="evidence" value="ECO:0007669"/>
    <property type="project" value="InterPro"/>
</dbReference>
<feature type="active site" evidence="6">
    <location>
        <position position="147"/>
    </location>
</feature>
<dbReference type="PANTHER" id="PTHR23402:SF1">
    <property type="entry name" value="PYROGLUTAMYL-PEPTIDASE I"/>
    <property type="match status" value="1"/>
</dbReference>
<protein>
    <recommendedName>
        <fullName evidence="6">Pyroglutamyl-peptidase I</fullName>
        <ecNumber evidence="6">3.4.19.3</ecNumber>
    </recommendedName>
</protein>
<dbReference type="SUPFAM" id="SSF53182">
    <property type="entry name" value="Pyrrolidone carboxyl peptidase (pyroglutamate aminopeptidase)"/>
    <property type="match status" value="1"/>
</dbReference>
<dbReference type="GO" id="GO:0016920">
    <property type="term" value="F:pyroglutamyl-peptidase activity"/>
    <property type="evidence" value="ECO:0007669"/>
    <property type="project" value="UniProtKB-EC"/>
</dbReference>
<gene>
    <name evidence="8" type="ORF">E6H03_11185</name>
</gene>
<keyword evidence="2" id="KW-0963">Cytoplasm</keyword>
<dbReference type="Pfam" id="PF01470">
    <property type="entry name" value="Peptidase_C15"/>
    <property type="match status" value="1"/>
</dbReference>
<keyword evidence="3" id="KW-0645">Protease</keyword>
<organism evidence="8 9">
    <name type="scientific">Candidatus Segetimicrobium genomatis</name>
    <dbReference type="NCBI Taxonomy" id="2569760"/>
    <lineage>
        <taxon>Bacteria</taxon>
        <taxon>Bacillati</taxon>
        <taxon>Candidatus Sysuimicrobiota</taxon>
        <taxon>Candidatus Sysuimicrobiia</taxon>
        <taxon>Candidatus Sysuimicrobiales</taxon>
        <taxon>Candidatus Segetimicrobiaceae</taxon>
        <taxon>Candidatus Segetimicrobium</taxon>
    </lineage>
</organism>
<dbReference type="InterPro" id="IPR000816">
    <property type="entry name" value="Peptidase_C15"/>
</dbReference>
<dbReference type="GO" id="GO:0006508">
    <property type="term" value="P:proteolysis"/>
    <property type="evidence" value="ECO:0007669"/>
    <property type="project" value="UniProtKB-KW"/>
</dbReference>
<reference evidence="8 9" key="1">
    <citation type="journal article" date="2019" name="Nat. Microbiol.">
        <title>Mediterranean grassland soil C-N compound turnover is dependent on rainfall and depth, and is mediated by genomically divergent microorganisms.</title>
        <authorList>
            <person name="Diamond S."/>
            <person name="Andeer P.F."/>
            <person name="Li Z."/>
            <person name="Crits-Christoph A."/>
            <person name="Burstein D."/>
            <person name="Anantharaman K."/>
            <person name="Lane K.R."/>
            <person name="Thomas B.C."/>
            <person name="Pan C."/>
            <person name="Northen T.R."/>
            <person name="Banfield J.F."/>
        </authorList>
    </citation>
    <scope>NUCLEOTIDE SEQUENCE [LARGE SCALE GENOMIC DNA]</scope>
    <source>
        <strain evidence="8">NP_6</strain>
    </source>
</reference>